<accession>A0AAW1EXS1</accession>
<name>A0AAW1EXS1_ZOAVI</name>
<organism evidence="1 2">
    <name type="scientific">Zoarces viviparus</name>
    <name type="common">Viviparous eelpout</name>
    <name type="synonym">Blennius viviparus</name>
    <dbReference type="NCBI Taxonomy" id="48416"/>
    <lineage>
        <taxon>Eukaryota</taxon>
        <taxon>Metazoa</taxon>
        <taxon>Chordata</taxon>
        <taxon>Craniata</taxon>
        <taxon>Vertebrata</taxon>
        <taxon>Euteleostomi</taxon>
        <taxon>Actinopterygii</taxon>
        <taxon>Neopterygii</taxon>
        <taxon>Teleostei</taxon>
        <taxon>Neoteleostei</taxon>
        <taxon>Acanthomorphata</taxon>
        <taxon>Eupercaria</taxon>
        <taxon>Perciformes</taxon>
        <taxon>Cottioidei</taxon>
        <taxon>Zoarcales</taxon>
        <taxon>Zoarcidae</taxon>
        <taxon>Zoarcinae</taxon>
        <taxon>Zoarces</taxon>
    </lineage>
</organism>
<reference evidence="1 2" key="1">
    <citation type="journal article" date="2024" name="Genome Biol. Evol.">
        <title>Chromosome-level genome assembly of the viviparous eelpout Zoarces viviparus.</title>
        <authorList>
            <person name="Fuhrmann N."/>
            <person name="Brasseur M.V."/>
            <person name="Bakowski C.E."/>
            <person name="Podsiadlowski L."/>
            <person name="Prost S."/>
            <person name="Krehenwinkel H."/>
            <person name="Mayer C."/>
        </authorList>
    </citation>
    <scope>NUCLEOTIDE SEQUENCE [LARGE SCALE GENOMIC DNA]</scope>
    <source>
        <strain evidence="1">NO-MEL_2022_Ind0_liver</strain>
    </source>
</reference>
<protein>
    <submittedName>
        <fullName evidence="1">Uncharacterized protein</fullName>
    </submittedName>
</protein>
<dbReference type="AlphaFoldDB" id="A0AAW1EXS1"/>
<evidence type="ECO:0000313" key="1">
    <source>
        <dbReference type="EMBL" id="KAK9527466.1"/>
    </source>
</evidence>
<proteinExistence type="predicted"/>
<keyword evidence="2" id="KW-1185">Reference proteome</keyword>
<dbReference type="EMBL" id="JBCEZU010000112">
    <property type="protein sequence ID" value="KAK9527466.1"/>
    <property type="molecule type" value="Genomic_DNA"/>
</dbReference>
<sequence length="69" mass="7764">MIRGAAAEHINPATRTGWFGSAEQSERCANPIRQYVFITPRMDGAPVGDPIRNVKQVDKMSRREGMRCM</sequence>
<evidence type="ECO:0000313" key="2">
    <source>
        <dbReference type="Proteomes" id="UP001488805"/>
    </source>
</evidence>
<dbReference type="Proteomes" id="UP001488805">
    <property type="component" value="Unassembled WGS sequence"/>
</dbReference>
<comment type="caution">
    <text evidence="1">The sequence shown here is derived from an EMBL/GenBank/DDBJ whole genome shotgun (WGS) entry which is preliminary data.</text>
</comment>
<gene>
    <name evidence="1" type="ORF">VZT92_014026</name>
</gene>